<evidence type="ECO:0000256" key="2">
    <source>
        <dbReference type="ARBA" id="ARBA00023082"/>
    </source>
</evidence>
<dbReference type="Gene3D" id="1.20.140.160">
    <property type="match status" value="1"/>
</dbReference>
<dbReference type="SUPFAM" id="SSF88659">
    <property type="entry name" value="Sigma3 and sigma4 domains of RNA polymerase sigma factors"/>
    <property type="match status" value="2"/>
</dbReference>
<organism evidence="8 9">
    <name type="scientific">Longibaculum muris</name>
    <dbReference type="NCBI Taxonomy" id="1796628"/>
    <lineage>
        <taxon>Bacteria</taxon>
        <taxon>Bacillati</taxon>
        <taxon>Bacillota</taxon>
        <taxon>Erysipelotrichia</taxon>
        <taxon>Erysipelotrichales</taxon>
        <taxon>Coprobacillaceae</taxon>
        <taxon>Longibaculum</taxon>
    </lineage>
</organism>
<gene>
    <name evidence="8" type="ORF">EDD60_11021</name>
</gene>
<keyword evidence="4 5" id="KW-0804">Transcription</keyword>
<keyword evidence="1 5" id="KW-0805">Transcription regulation</keyword>
<comment type="similarity">
    <text evidence="5">Belongs to the sigma-70 factor family.</text>
</comment>
<evidence type="ECO:0000259" key="6">
    <source>
        <dbReference type="PROSITE" id="PS00715"/>
    </source>
</evidence>
<keyword evidence="9" id="KW-1185">Reference proteome</keyword>
<dbReference type="InterPro" id="IPR013325">
    <property type="entry name" value="RNA_pol_sigma_r2"/>
</dbReference>
<dbReference type="EMBL" id="SMCQ01000010">
    <property type="protein sequence ID" value="TCV99331.1"/>
    <property type="molecule type" value="Genomic_DNA"/>
</dbReference>
<dbReference type="GeneID" id="98915408"/>
<dbReference type="Pfam" id="PF04545">
    <property type="entry name" value="Sigma70_r4"/>
    <property type="match status" value="1"/>
</dbReference>
<dbReference type="InterPro" id="IPR014284">
    <property type="entry name" value="RNA_pol_sigma-70_dom"/>
</dbReference>
<evidence type="ECO:0000259" key="7">
    <source>
        <dbReference type="PROSITE" id="PS00716"/>
    </source>
</evidence>
<dbReference type="GO" id="GO:0003677">
    <property type="term" value="F:DNA binding"/>
    <property type="evidence" value="ECO:0007669"/>
    <property type="project" value="UniProtKB-KW"/>
</dbReference>
<dbReference type="GO" id="GO:0016987">
    <property type="term" value="F:sigma factor activity"/>
    <property type="evidence" value="ECO:0007669"/>
    <property type="project" value="UniProtKB-KW"/>
</dbReference>
<dbReference type="InterPro" id="IPR007630">
    <property type="entry name" value="RNA_pol_sigma70_r4"/>
</dbReference>
<comment type="caution">
    <text evidence="8">The sequence shown here is derived from an EMBL/GenBank/DDBJ whole genome shotgun (WGS) entry which is preliminary data.</text>
</comment>
<comment type="function">
    <text evidence="5">Sigma factors are initiation factors that promote the attachment of RNA polymerase to specific initiation sites and are then released.</text>
</comment>
<dbReference type="PRINTS" id="PR00046">
    <property type="entry name" value="SIGMA70FCT"/>
</dbReference>
<dbReference type="Pfam" id="PF04539">
    <property type="entry name" value="Sigma70_r3"/>
    <property type="match status" value="1"/>
</dbReference>
<dbReference type="InterPro" id="IPR013324">
    <property type="entry name" value="RNA_pol_sigma_r3/r4-like"/>
</dbReference>
<dbReference type="GO" id="GO:0006352">
    <property type="term" value="P:DNA-templated transcription initiation"/>
    <property type="evidence" value="ECO:0007669"/>
    <property type="project" value="InterPro"/>
</dbReference>
<dbReference type="Gene3D" id="1.20.120.1810">
    <property type="match status" value="1"/>
</dbReference>
<evidence type="ECO:0000313" key="9">
    <source>
        <dbReference type="Proteomes" id="UP000295515"/>
    </source>
</evidence>
<evidence type="ECO:0000256" key="5">
    <source>
        <dbReference type="RuleBase" id="RU362124"/>
    </source>
</evidence>
<evidence type="ECO:0000256" key="1">
    <source>
        <dbReference type="ARBA" id="ARBA00023015"/>
    </source>
</evidence>
<keyword evidence="2 5" id="KW-0731">Sigma factor</keyword>
<dbReference type="InterPro" id="IPR007624">
    <property type="entry name" value="RNA_pol_sigma70_r3"/>
</dbReference>
<keyword evidence="3 5" id="KW-0238">DNA-binding</keyword>
<protein>
    <recommendedName>
        <fullName evidence="5">RNA polymerase sigma factor</fullName>
    </recommendedName>
</protein>
<dbReference type="Pfam" id="PF04542">
    <property type="entry name" value="Sigma70_r2"/>
    <property type="match status" value="1"/>
</dbReference>
<dbReference type="Proteomes" id="UP000295515">
    <property type="component" value="Unassembled WGS sequence"/>
</dbReference>
<dbReference type="CDD" id="cd06171">
    <property type="entry name" value="Sigma70_r4"/>
    <property type="match status" value="1"/>
</dbReference>
<dbReference type="InterPro" id="IPR000943">
    <property type="entry name" value="RNA_pol_sigma70"/>
</dbReference>
<dbReference type="RefSeq" id="WP_066445301.1">
    <property type="nucleotide sequence ID" value="NZ_JADMQS010000001.1"/>
</dbReference>
<evidence type="ECO:0000256" key="4">
    <source>
        <dbReference type="ARBA" id="ARBA00023163"/>
    </source>
</evidence>
<proteinExistence type="inferred from homology"/>
<dbReference type="InterPro" id="IPR007627">
    <property type="entry name" value="RNA_pol_sigma70_r2"/>
</dbReference>
<dbReference type="AlphaFoldDB" id="A0A4R3Z302"/>
<feature type="domain" description="RNA polymerase sigma-70" evidence="6">
    <location>
        <begin position="67"/>
        <end position="80"/>
    </location>
</feature>
<dbReference type="PANTHER" id="PTHR30603">
    <property type="entry name" value="RNA POLYMERASE SIGMA FACTOR RPO"/>
    <property type="match status" value="1"/>
</dbReference>
<dbReference type="PANTHER" id="PTHR30603:SF17">
    <property type="entry name" value="RNA POLYMERASE SIGMA-G FACTOR"/>
    <property type="match status" value="1"/>
</dbReference>
<dbReference type="InterPro" id="IPR050239">
    <property type="entry name" value="Sigma-70_RNA_pol_init_factors"/>
</dbReference>
<accession>A0A4R3Z302</accession>
<evidence type="ECO:0000256" key="3">
    <source>
        <dbReference type="ARBA" id="ARBA00023125"/>
    </source>
</evidence>
<evidence type="ECO:0000313" key="8">
    <source>
        <dbReference type="EMBL" id="TCV99331.1"/>
    </source>
</evidence>
<dbReference type="SUPFAM" id="SSF88946">
    <property type="entry name" value="Sigma2 domain of RNA polymerase sigma factors"/>
    <property type="match status" value="1"/>
</dbReference>
<feature type="domain" description="RNA polymerase sigma-70" evidence="7">
    <location>
        <begin position="228"/>
        <end position="254"/>
    </location>
</feature>
<dbReference type="NCBIfam" id="TIGR02937">
    <property type="entry name" value="sigma70-ECF"/>
    <property type="match status" value="1"/>
</dbReference>
<dbReference type="PROSITE" id="PS00715">
    <property type="entry name" value="SIGMA70_1"/>
    <property type="match status" value="1"/>
</dbReference>
<sequence>MSKYKVEMNGFQIQDCEKLSHQQTMQLLDDYHQSHDEKIKERLVLANLKLVLSLVQKYHQRVSNLDDLFQVGVIGLIKAIENFDTSLDVRFSTYAVPLIIGEIKRYIRDNSSMRIPRSMRDIAYKALMANEEFMKKNQREASTKELSKLLKIDEYLLVEALSSTNSVTSLSQEVQNDGNGQIDLESQIPDRKNQMEDMQNRIDLHSAMNHLDEKELQIILERYFLDHTQSEIAKELFISQAQVSRLEKQALSHLKKYMS</sequence>
<reference evidence="8 9" key="1">
    <citation type="submission" date="2019-03" db="EMBL/GenBank/DDBJ databases">
        <title>Genomic Encyclopedia of Type Strains, Phase IV (KMG-IV): sequencing the most valuable type-strain genomes for metagenomic binning, comparative biology and taxonomic classification.</title>
        <authorList>
            <person name="Goeker M."/>
        </authorList>
    </citation>
    <scope>NUCLEOTIDE SEQUENCE [LARGE SCALE GENOMIC DNA]</scope>
    <source>
        <strain evidence="8 9">DSM 29487</strain>
    </source>
</reference>
<dbReference type="PROSITE" id="PS00716">
    <property type="entry name" value="SIGMA70_2"/>
    <property type="match status" value="1"/>
</dbReference>
<name>A0A4R3Z302_9FIRM</name>